<accession>A0ABW3E5P1</accession>
<gene>
    <name evidence="1" type="ORF">ACFQ08_37255</name>
</gene>
<protein>
    <submittedName>
        <fullName evidence="1">Uncharacterized protein</fullName>
    </submittedName>
</protein>
<reference evidence="2" key="1">
    <citation type="journal article" date="2019" name="Int. J. Syst. Evol. Microbiol.">
        <title>The Global Catalogue of Microorganisms (GCM) 10K type strain sequencing project: providing services to taxonomists for standard genome sequencing and annotation.</title>
        <authorList>
            <consortium name="The Broad Institute Genomics Platform"/>
            <consortium name="The Broad Institute Genome Sequencing Center for Infectious Disease"/>
            <person name="Wu L."/>
            <person name="Ma J."/>
        </authorList>
    </citation>
    <scope>NUCLEOTIDE SEQUENCE [LARGE SCALE GENOMIC DNA]</scope>
    <source>
        <strain evidence="2">CCUG 62974</strain>
    </source>
</reference>
<dbReference type="EMBL" id="JBHTHX010002298">
    <property type="protein sequence ID" value="MFD0890225.1"/>
    <property type="molecule type" value="Genomic_DNA"/>
</dbReference>
<organism evidence="1 2">
    <name type="scientific">Streptosporangium algeriense</name>
    <dbReference type="NCBI Taxonomy" id="1682748"/>
    <lineage>
        <taxon>Bacteria</taxon>
        <taxon>Bacillati</taxon>
        <taxon>Actinomycetota</taxon>
        <taxon>Actinomycetes</taxon>
        <taxon>Streptosporangiales</taxon>
        <taxon>Streptosporangiaceae</taxon>
        <taxon>Streptosporangium</taxon>
    </lineage>
</organism>
<proteinExistence type="predicted"/>
<name>A0ABW3E5P1_9ACTN</name>
<keyword evidence="2" id="KW-1185">Reference proteome</keyword>
<evidence type="ECO:0000313" key="2">
    <source>
        <dbReference type="Proteomes" id="UP001597024"/>
    </source>
</evidence>
<comment type="caution">
    <text evidence="1">The sequence shown here is derived from an EMBL/GenBank/DDBJ whole genome shotgun (WGS) entry which is preliminary data.</text>
</comment>
<dbReference type="Proteomes" id="UP001597024">
    <property type="component" value="Unassembled WGS sequence"/>
</dbReference>
<feature type="non-terminal residue" evidence="1">
    <location>
        <position position="64"/>
    </location>
</feature>
<sequence length="64" mass="7002">MNDRLARVTLMRVAEPGDPVIGRLIATLGVEATVSRIRRGRPDPGLVRWFTGARPPGRPDSPAR</sequence>
<evidence type="ECO:0000313" key="1">
    <source>
        <dbReference type="EMBL" id="MFD0890225.1"/>
    </source>
</evidence>